<keyword evidence="8" id="KW-0175">Coiled coil</keyword>
<feature type="region of interest" description="Disordered" evidence="9">
    <location>
        <begin position="120"/>
        <end position="154"/>
    </location>
</feature>
<feature type="coiled-coil region" evidence="8">
    <location>
        <begin position="586"/>
        <end position="613"/>
    </location>
</feature>
<comment type="similarity">
    <text evidence="2">Belongs to the MAD1 family.</text>
</comment>
<dbReference type="GO" id="GO:0005635">
    <property type="term" value="C:nuclear envelope"/>
    <property type="evidence" value="ECO:0007669"/>
    <property type="project" value="TreeGrafter"/>
</dbReference>
<evidence type="ECO:0000313" key="10">
    <source>
        <dbReference type="EMBL" id="KAF2240858.1"/>
    </source>
</evidence>
<dbReference type="GeneID" id="54573862"/>
<dbReference type="InterPro" id="IPR008672">
    <property type="entry name" value="Mad1"/>
</dbReference>
<dbReference type="OrthoDB" id="331602at2759"/>
<keyword evidence="7" id="KW-0131">Cell cycle</keyword>
<evidence type="ECO:0000256" key="3">
    <source>
        <dbReference type="ARBA" id="ARBA00022019"/>
    </source>
</evidence>
<evidence type="ECO:0000256" key="5">
    <source>
        <dbReference type="ARBA" id="ARBA00022776"/>
    </source>
</evidence>
<organism evidence="10 11">
    <name type="scientific">Trematosphaeria pertusa</name>
    <dbReference type="NCBI Taxonomy" id="390896"/>
    <lineage>
        <taxon>Eukaryota</taxon>
        <taxon>Fungi</taxon>
        <taxon>Dikarya</taxon>
        <taxon>Ascomycota</taxon>
        <taxon>Pezizomycotina</taxon>
        <taxon>Dothideomycetes</taxon>
        <taxon>Pleosporomycetidae</taxon>
        <taxon>Pleosporales</taxon>
        <taxon>Massarineae</taxon>
        <taxon>Trematosphaeriaceae</taxon>
        <taxon>Trematosphaeria</taxon>
    </lineage>
</organism>
<feature type="coiled-coil region" evidence="8">
    <location>
        <begin position="263"/>
        <end position="307"/>
    </location>
</feature>
<evidence type="ECO:0000256" key="2">
    <source>
        <dbReference type="ARBA" id="ARBA00008029"/>
    </source>
</evidence>
<dbReference type="GO" id="GO:0007094">
    <property type="term" value="P:mitotic spindle assembly checkpoint signaling"/>
    <property type="evidence" value="ECO:0007669"/>
    <property type="project" value="InterPro"/>
</dbReference>
<proteinExistence type="inferred from homology"/>
<evidence type="ECO:0000313" key="11">
    <source>
        <dbReference type="Proteomes" id="UP000800094"/>
    </source>
</evidence>
<evidence type="ECO:0000256" key="8">
    <source>
        <dbReference type="SAM" id="Coils"/>
    </source>
</evidence>
<evidence type="ECO:0000256" key="6">
    <source>
        <dbReference type="ARBA" id="ARBA00023242"/>
    </source>
</evidence>
<dbReference type="GO" id="GO:0000776">
    <property type="term" value="C:kinetochore"/>
    <property type="evidence" value="ECO:0007669"/>
    <property type="project" value="TreeGrafter"/>
</dbReference>
<keyword evidence="6" id="KW-0539">Nucleus</keyword>
<dbReference type="Proteomes" id="UP000800094">
    <property type="component" value="Unassembled WGS sequence"/>
</dbReference>
<dbReference type="GO" id="GO:0051315">
    <property type="term" value="P:attachment of mitotic spindle microtubules to kinetochore"/>
    <property type="evidence" value="ECO:0007669"/>
    <property type="project" value="TreeGrafter"/>
</dbReference>
<dbReference type="Gene3D" id="3.30.457.60">
    <property type="match status" value="1"/>
</dbReference>
<keyword evidence="4" id="KW-0132">Cell division</keyword>
<feature type="compositionally biased region" description="Basic and acidic residues" evidence="9">
    <location>
        <begin position="128"/>
        <end position="145"/>
    </location>
</feature>
<name>A0A6A6HSV8_9PLEO</name>
<evidence type="ECO:0000256" key="9">
    <source>
        <dbReference type="SAM" id="MobiDB-lite"/>
    </source>
</evidence>
<evidence type="ECO:0000256" key="4">
    <source>
        <dbReference type="ARBA" id="ARBA00022618"/>
    </source>
</evidence>
<dbReference type="GO" id="GO:0072686">
    <property type="term" value="C:mitotic spindle"/>
    <property type="evidence" value="ECO:0007669"/>
    <property type="project" value="TreeGrafter"/>
</dbReference>
<dbReference type="Pfam" id="PF05557">
    <property type="entry name" value="MAD"/>
    <property type="match status" value="1"/>
</dbReference>
<gene>
    <name evidence="10" type="ORF">BU26DRAFT_201386</name>
</gene>
<dbReference type="PANTHER" id="PTHR23168">
    <property type="entry name" value="MITOTIC SPINDLE ASSEMBLY CHECKPOINT PROTEIN MAD1 MITOTIC ARREST DEFICIENT-LIKE PROTEIN 1"/>
    <property type="match status" value="1"/>
</dbReference>
<dbReference type="AlphaFoldDB" id="A0A6A6HSV8"/>
<dbReference type="PANTHER" id="PTHR23168:SF0">
    <property type="entry name" value="MITOTIC SPINDLE ASSEMBLY CHECKPOINT PROTEIN MAD1"/>
    <property type="match status" value="1"/>
</dbReference>
<keyword evidence="5" id="KW-0498">Mitosis</keyword>
<dbReference type="RefSeq" id="XP_033675862.1">
    <property type="nucleotide sequence ID" value="XM_033820532.1"/>
</dbReference>
<dbReference type="FunFam" id="3.30.457.60:FF:000006">
    <property type="entry name" value="Spindle assembly checkpoint component MAD1"/>
    <property type="match status" value="1"/>
</dbReference>
<reference evidence="10" key="1">
    <citation type="journal article" date="2020" name="Stud. Mycol.">
        <title>101 Dothideomycetes genomes: a test case for predicting lifestyles and emergence of pathogens.</title>
        <authorList>
            <person name="Haridas S."/>
            <person name="Albert R."/>
            <person name="Binder M."/>
            <person name="Bloem J."/>
            <person name="Labutti K."/>
            <person name="Salamov A."/>
            <person name="Andreopoulos B."/>
            <person name="Baker S."/>
            <person name="Barry K."/>
            <person name="Bills G."/>
            <person name="Bluhm B."/>
            <person name="Cannon C."/>
            <person name="Castanera R."/>
            <person name="Culley D."/>
            <person name="Daum C."/>
            <person name="Ezra D."/>
            <person name="Gonzalez J."/>
            <person name="Henrissat B."/>
            <person name="Kuo A."/>
            <person name="Liang C."/>
            <person name="Lipzen A."/>
            <person name="Lutzoni F."/>
            <person name="Magnuson J."/>
            <person name="Mondo S."/>
            <person name="Nolan M."/>
            <person name="Ohm R."/>
            <person name="Pangilinan J."/>
            <person name="Park H.-J."/>
            <person name="Ramirez L."/>
            <person name="Alfaro M."/>
            <person name="Sun H."/>
            <person name="Tritt A."/>
            <person name="Yoshinaga Y."/>
            <person name="Zwiers L.-H."/>
            <person name="Turgeon B."/>
            <person name="Goodwin S."/>
            <person name="Spatafora J."/>
            <person name="Crous P."/>
            <person name="Grigoriev I."/>
        </authorList>
    </citation>
    <scope>NUCLEOTIDE SEQUENCE</scope>
    <source>
        <strain evidence="10">CBS 122368</strain>
    </source>
</reference>
<comment type="subcellular location">
    <subcellularLocation>
        <location evidence="1">Nucleus</location>
    </subcellularLocation>
</comment>
<dbReference type="EMBL" id="ML987215">
    <property type="protein sequence ID" value="KAF2240858.1"/>
    <property type="molecule type" value="Genomic_DNA"/>
</dbReference>
<evidence type="ECO:0000256" key="7">
    <source>
        <dbReference type="ARBA" id="ARBA00023306"/>
    </source>
</evidence>
<feature type="region of interest" description="Disordered" evidence="9">
    <location>
        <begin position="1"/>
        <end position="26"/>
    </location>
</feature>
<accession>A0A6A6HSV8</accession>
<feature type="region of interest" description="Disordered" evidence="9">
    <location>
        <begin position="463"/>
        <end position="485"/>
    </location>
</feature>
<dbReference type="GO" id="GO:0051301">
    <property type="term" value="P:cell division"/>
    <property type="evidence" value="ECO:0007669"/>
    <property type="project" value="UniProtKB-KW"/>
</dbReference>
<keyword evidence="11" id="KW-1185">Reference proteome</keyword>
<dbReference type="Gene3D" id="1.20.5.170">
    <property type="match status" value="1"/>
</dbReference>
<dbReference type="Gene3D" id="6.10.250.90">
    <property type="match status" value="1"/>
</dbReference>
<sequence>MAFRKANQPTFNLFSGEAEPPPPVREPLRETFRTTLRTSQNAPHTVVPSDSVNEELRAQLNTLRYELETAKQEQEKLKLEHESEIRDLQNRAEADFKKAQQAETASNLTAKKYETLQRELSEAQTRSVNEKQDLERRLRASHEKAQQLQEDADELKDELATTQRQNEHRYNTLQAEHKSLKDSVEEVKADLDAKVNALQTTQRKLSQKEEEVGELEAEVLRLKASTGDAETLVVLKRDLSEQIAYGKKMETLTREQNAELKQYRKQHKSIEVVEEEKRTLQNKLRMMDDLQRQLNEAELRKQILEDERNSWTSYLETEAEGDAQFETPEDLARAFIRERLEKTDLMNRLGEIKPELTVKEANIQALEDEKAKLQAEIQQLKTTGSTALNPNEAKARARLERQKALATKEVEFLRAQVQAFDDEEREMQPETFDAAKTTRIKELEDLVDQYRTEISTLQKEFSSIEQQQQPATVAAGQKRPFDTTDTDEIDERVGELRRKNRQLQDEMNALQKRLKLMESEYKAQHSQLKKLKESSRTRILELKSNPTADAEALKLSTVRTLREANEQLLAQLQGTNPPSAVPLATLTAAQDQLAEAQSLIASHEKKIKRLKQIWTAKSLEFREAVASILGWKLDFMPNGRVKVTSMFRPADEGGENSIVFDGENGTMKVSGGEQSAFASEIRDQIVYWVEGRKEIPCFLAALTLEFWERGNATRSL</sequence>
<dbReference type="SUPFAM" id="SSF75704">
    <property type="entry name" value="Mitotic arrest deficient-like 1, Mad1"/>
    <property type="match status" value="1"/>
</dbReference>
<protein>
    <recommendedName>
        <fullName evidence="3">Spindle assembly checkpoint component MAD1</fullName>
    </recommendedName>
</protein>
<evidence type="ECO:0000256" key="1">
    <source>
        <dbReference type="ARBA" id="ARBA00004123"/>
    </source>
</evidence>